<dbReference type="Pfam" id="PF26001">
    <property type="entry name" value="Pex8"/>
    <property type="match status" value="1"/>
</dbReference>
<sequence length="689" mass="76219">MPADRLLSTLLRALQTHADQQDTPRILGTAASLLTSLNNPLNVTLLVSQVLSAPALWTRADGLRFCLSFMGVFHSAVKRVAQADLEEAENKAKNRQRYELPSEPRIPLAEWVQAVVEGTDEKSPRSRHLLVLGGILVGLGHEEDDFVSPTTKAILQEAFVKATNLSLHDRNDSELSRHIIALALNHAFPYLSDFERSRIDYDELLPVLMQSLLHSQEGLRSGYFLQAIDTEVHQVSGTQFSWSASSSTYHQVQRMLAGPLIQSMGALSRLIAHAAENVSDSWLVSSMVDDVAEFSSNLHKSWRHNKLSEIDVADEEQFLAQEARQMTLPELWRLLRSTLFAMVIVLRSGTGRLLGDRTLGSDTIAPQIAAQSLRALHDLNFIFARLSNAAFSQYTFTHLTCIDVLNSYPSAALEFLRSIAPTEAGKIPQHPLERTSDLFFLNTAEHFTLCIPPTEAESLLIQAALPYLTSTSTPELIPIFEAAHSVMLAVFSAPQNAEVASRHLPFYVDALFKVFPQNLSARQFRLAFKNLVKVVSPPNAVAHQEPMLAAILLDLIHERALHAPTMPLPPSGTQPQVHDQFPPLSEQAVLVLTLVDALPFIENGLLQEWLPMMPGLLHMVADEIMREHCIKHLWETMMGGNMDSERSQVCVGWWTTGGGMESTLYGGQGGEPQYAMAGALPARGEVAKI</sequence>
<dbReference type="EMBL" id="ML992525">
    <property type="protein sequence ID" value="KAF2218905.1"/>
    <property type="molecule type" value="Genomic_DNA"/>
</dbReference>
<name>A0A6A6FZN1_9PEZI</name>
<keyword evidence="2" id="KW-1185">Reference proteome</keyword>
<dbReference type="InterPro" id="IPR055334">
    <property type="entry name" value="PEX8-like"/>
</dbReference>
<gene>
    <name evidence="1" type="ORF">BDZ85DRAFT_269529</name>
</gene>
<evidence type="ECO:0000313" key="1">
    <source>
        <dbReference type="EMBL" id="KAF2218905.1"/>
    </source>
</evidence>
<dbReference type="PANTHER" id="PTHR39214:SF1">
    <property type="entry name" value="MICROBODY (PEROXISOME) BIOGENESIS PROTEIN PEROXIN 8 (EUROFUNG)"/>
    <property type="match status" value="1"/>
</dbReference>
<protein>
    <recommendedName>
        <fullName evidence="3">Peroxin 8</fullName>
    </recommendedName>
</protein>
<dbReference type="AlphaFoldDB" id="A0A6A6FZN1"/>
<dbReference type="Proteomes" id="UP000799538">
    <property type="component" value="Unassembled WGS sequence"/>
</dbReference>
<accession>A0A6A6FZN1</accession>
<dbReference type="OrthoDB" id="2357318at2759"/>
<evidence type="ECO:0000313" key="2">
    <source>
        <dbReference type="Proteomes" id="UP000799538"/>
    </source>
</evidence>
<dbReference type="PANTHER" id="PTHR39214">
    <property type="entry name" value="MICROBODY (PEROXISOME) BIOGENESIS PROTEIN PEROXIN 8 (EUROFUNG)"/>
    <property type="match status" value="1"/>
</dbReference>
<organism evidence="1 2">
    <name type="scientific">Elsinoe ampelina</name>
    <dbReference type="NCBI Taxonomy" id="302913"/>
    <lineage>
        <taxon>Eukaryota</taxon>
        <taxon>Fungi</taxon>
        <taxon>Dikarya</taxon>
        <taxon>Ascomycota</taxon>
        <taxon>Pezizomycotina</taxon>
        <taxon>Dothideomycetes</taxon>
        <taxon>Dothideomycetidae</taxon>
        <taxon>Myriangiales</taxon>
        <taxon>Elsinoaceae</taxon>
        <taxon>Elsinoe</taxon>
    </lineage>
</organism>
<evidence type="ECO:0008006" key="3">
    <source>
        <dbReference type="Google" id="ProtNLM"/>
    </source>
</evidence>
<proteinExistence type="predicted"/>
<reference evidence="2" key="1">
    <citation type="journal article" date="2020" name="Stud. Mycol.">
        <title>101 Dothideomycetes genomes: A test case for predicting lifestyles and emergence of pathogens.</title>
        <authorList>
            <person name="Haridas S."/>
            <person name="Albert R."/>
            <person name="Binder M."/>
            <person name="Bloem J."/>
            <person name="LaButti K."/>
            <person name="Salamov A."/>
            <person name="Andreopoulos B."/>
            <person name="Baker S."/>
            <person name="Barry K."/>
            <person name="Bills G."/>
            <person name="Bluhm B."/>
            <person name="Cannon C."/>
            <person name="Castanera R."/>
            <person name="Culley D."/>
            <person name="Daum C."/>
            <person name="Ezra D."/>
            <person name="Gonzalez J."/>
            <person name="Henrissat B."/>
            <person name="Kuo A."/>
            <person name="Liang C."/>
            <person name="Lipzen A."/>
            <person name="Lutzoni F."/>
            <person name="Magnuson J."/>
            <person name="Mondo S."/>
            <person name="Nolan M."/>
            <person name="Ohm R."/>
            <person name="Pangilinan J."/>
            <person name="Park H.-J."/>
            <person name="Ramirez L."/>
            <person name="Alfaro M."/>
            <person name="Sun H."/>
            <person name="Tritt A."/>
            <person name="Yoshinaga Y."/>
            <person name="Zwiers L.-H."/>
            <person name="Turgeon B."/>
            <person name="Goodwin S."/>
            <person name="Spatafora J."/>
            <person name="Crous P."/>
            <person name="Grigoriev I."/>
        </authorList>
    </citation>
    <scope>NUCLEOTIDE SEQUENCE [LARGE SCALE GENOMIC DNA]</scope>
    <source>
        <strain evidence="2">CECT 20119</strain>
    </source>
</reference>